<keyword evidence="2" id="KW-1185">Reference proteome</keyword>
<reference evidence="1 2" key="1">
    <citation type="submission" date="2019-05" db="EMBL/GenBank/DDBJ databases">
        <title>Another draft genome of Portunus trituberculatus and its Hox gene families provides insights of decapod evolution.</title>
        <authorList>
            <person name="Jeong J.-H."/>
            <person name="Song I."/>
            <person name="Kim S."/>
            <person name="Choi T."/>
            <person name="Kim D."/>
            <person name="Ryu S."/>
            <person name="Kim W."/>
        </authorList>
    </citation>
    <scope>NUCLEOTIDE SEQUENCE [LARGE SCALE GENOMIC DNA]</scope>
    <source>
        <tissue evidence="1">Muscle</tissue>
    </source>
</reference>
<gene>
    <name evidence="1" type="ORF">E2C01_043114</name>
</gene>
<proteinExistence type="predicted"/>
<dbReference type="Proteomes" id="UP000324222">
    <property type="component" value="Unassembled WGS sequence"/>
</dbReference>
<dbReference type="EMBL" id="VSRR010008795">
    <property type="protein sequence ID" value="MPC49316.1"/>
    <property type="molecule type" value="Genomic_DNA"/>
</dbReference>
<evidence type="ECO:0000313" key="1">
    <source>
        <dbReference type="EMBL" id="MPC49316.1"/>
    </source>
</evidence>
<name>A0A5B7FUT4_PORTR</name>
<sequence length="71" mass="8106">MPDMPPRFYHHDNISFRSAVIGMWESRGRNLRKSEVRRSCVVRCAAARLPTPPQMPCFLTLVLLPFTSSSS</sequence>
<evidence type="ECO:0000313" key="2">
    <source>
        <dbReference type="Proteomes" id="UP000324222"/>
    </source>
</evidence>
<comment type="caution">
    <text evidence="1">The sequence shown here is derived from an EMBL/GenBank/DDBJ whole genome shotgun (WGS) entry which is preliminary data.</text>
</comment>
<protein>
    <submittedName>
        <fullName evidence="1">Uncharacterized protein</fullName>
    </submittedName>
</protein>
<accession>A0A5B7FUT4</accession>
<organism evidence="1 2">
    <name type="scientific">Portunus trituberculatus</name>
    <name type="common">Swimming crab</name>
    <name type="synonym">Neptunus trituberculatus</name>
    <dbReference type="NCBI Taxonomy" id="210409"/>
    <lineage>
        <taxon>Eukaryota</taxon>
        <taxon>Metazoa</taxon>
        <taxon>Ecdysozoa</taxon>
        <taxon>Arthropoda</taxon>
        <taxon>Crustacea</taxon>
        <taxon>Multicrustacea</taxon>
        <taxon>Malacostraca</taxon>
        <taxon>Eumalacostraca</taxon>
        <taxon>Eucarida</taxon>
        <taxon>Decapoda</taxon>
        <taxon>Pleocyemata</taxon>
        <taxon>Brachyura</taxon>
        <taxon>Eubrachyura</taxon>
        <taxon>Portunoidea</taxon>
        <taxon>Portunidae</taxon>
        <taxon>Portuninae</taxon>
        <taxon>Portunus</taxon>
    </lineage>
</organism>
<dbReference type="AlphaFoldDB" id="A0A5B7FUT4"/>